<feature type="compositionally biased region" description="Low complexity" evidence="1">
    <location>
        <begin position="191"/>
        <end position="216"/>
    </location>
</feature>
<organism evidence="3 4">
    <name type="scientific">Fusarium austroafricanum</name>
    <dbReference type="NCBI Taxonomy" id="2364996"/>
    <lineage>
        <taxon>Eukaryota</taxon>
        <taxon>Fungi</taxon>
        <taxon>Dikarya</taxon>
        <taxon>Ascomycota</taxon>
        <taxon>Pezizomycotina</taxon>
        <taxon>Sordariomycetes</taxon>
        <taxon>Hypocreomycetidae</taxon>
        <taxon>Hypocreales</taxon>
        <taxon>Nectriaceae</taxon>
        <taxon>Fusarium</taxon>
        <taxon>Fusarium concolor species complex</taxon>
    </lineage>
</organism>
<sequence length="241" mass="27126">MLFSAFLFGCGLFLRVNAFRFPGGDLSDQPDCAVALSSVIDCDREVETYPEAWYGTDAEKVCTKTCQKSIQNFHTVVAENCSANVTRYYGERMSRGFNITCDRDAKTGKLCNDLLSELDYELLNGEELPRKILCQPCYARQIFTFDLSETGPYKEEWKHHRERIRKECPEVITDPTPFPDTKSSEVKTESADQTTSTSESTASSTTASSESTTSSEPNVAVKLGRGRQYMTFVLGMVIFYY</sequence>
<evidence type="ECO:0000256" key="2">
    <source>
        <dbReference type="SAM" id="SignalP"/>
    </source>
</evidence>
<reference evidence="3" key="1">
    <citation type="submission" date="2020-01" db="EMBL/GenBank/DDBJ databases">
        <title>Identification and distribution of gene clusters putatively required for synthesis of sphingolipid metabolism inhibitors in phylogenetically diverse species of the filamentous fungus Fusarium.</title>
        <authorList>
            <person name="Kim H.-S."/>
            <person name="Busman M."/>
            <person name="Brown D.W."/>
            <person name="Divon H."/>
            <person name="Uhlig S."/>
            <person name="Proctor R.H."/>
        </authorList>
    </citation>
    <scope>NUCLEOTIDE SEQUENCE</scope>
    <source>
        <strain evidence="3">NRRL 53441</strain>
    </source>
</reference>
<accession>A0A8H4K8W2</accession>
<proteinExistence type="predicted"/>
<dbReference type="EMBL" id="JAADJG010000519">
    <property type="protein sequence ID" value="KAF4445521.1"/>
    <property type="molecule type" value="Genomic_DNA"/>
</dbReference>
<keyword evidence="4" id="KW-1185">Reference proteome</keyword>
<evidence type="ECO:0000313" key="4">
    <source>
        <dbReference type="Proteomes" id="UP000605986"/>
    </source>
</evidence>
<keyword evidence="2" id="KW-0732">Signal</keyword>
<dbReference type="Proteomes" id="UP000605986">
    <property type="component" value="Unassembled WGS sequence"/>
</dbReference>
<name>A0A8H4K8W2_9HYPO</name>
<gene>
    <name evidence="3" type="ORF">F53441_10741</name>
</gene>
<feature type="signal peptide" evidence="2">
    <location>
        <begin position="1"/>
        <end position="18"/>
    </location>
</feature>
<feature type="chain" id="PRO_5034550291" evidence="2">
    <location>
        <begin position="19"/>
        <end position="241"/>
    </location>
</feature>
<comment type="caution">
    <text evidence="3">The sequence shown here is derived from an EMBL/GenBank/DDBJ whole genome shotgun (WGS) entry which is preliminary data.</text>
</comment>
<dbReference type="AlphaFoldDB" id="A0A8H4K8W2"/>
<protein>
    <submittedName>
        <fullName evidence="3">Uncharacterized protein</fullName>
    </submittedName>
</protein>
<feature type="region of interest" description="Disordered" evidence="1">
    <location>
        <begin position="168"/>
        <end position="219"/>
    </location>
</feature>
<evidence type="ECO:0000256" key="1">
    <source>
        <dbReference type="SAM" id="MobiDB-lite"/>
    </source>
</evidence>
<dbReference type="OrthoDB" id="5041158at2759"/>
<evidence type="ECO:0000313" key="3">
    <source>
        <dbReference type="EMBL" id="KAF4445521.1"/>
    </source>
</evidence>